<evidence type="ECO:0000259" key="2">
    <source>
        <dbReference type="Pfam" id="PF01370"/>
    </source>
</evidence>
<dbReference type="Proteomes" id="UP001161691">
    <property type="component" value="Unassembled WGS sequence"/>
</dbReference>
<name>A0ABT6TCK2_9BACL</name>
<sequence>MDGGRGGLMRVLVTGAAGFSGRHACERLAREGMEVTAVVSPRSSAAGTRPPVSGAAAELACDLTDRASVRSLLEQVRPDAVLHLAGRNAVDESWRSPDVVLSANLLSTVYVLEGVRALSDCRTLVVGSMLSPRPDEDLTRTLHPYGFSKALQVTAALAWHHWYGQQVIVAEPCNLIGPGGSAGICGKIARWAAACERDAGEGRETEAFRLSSLEERRDFLDVRDAAAAYAVLLQAGTPGIRYALESGTLRSLGEVKAAFDQASRVPLRWEIGSAGGPSPLARRADAIRGLGWQPSVPFERSIADTLQSERERLAGPT</sequence>
<comment type="caution">
    <text evidence="3">The sequence shown here is derived from an EMBL/GenBank/DDBJ whole genome shotgun (WGS) entry which is preliminary data.</text>
</comment>
<gene>
    <name evidence="3" type="ORF">KB449_05495</name>
</gene>
<keyword evidence="4" id="KW-1185">Reference proteome</keyword>
<dbReference type="Pfam" id="PF01370">
    <property type="entry name" value="Epimerase"/>
    <property type="match status" value="1"/>
</dbReference>
<evidence type="ECO:0000313" key="4">
    <source>
        <dbReference type="Proteomes" id="UP001161691"/>
    </source>
</evidence>
<comment type="similarity">
    <text evidence="1">Belongs to the NAD(P)-dependent epimerase/dehydratase family.</text>
</comment>
<dbReference type="EMBL" id="JAGRPV010000001">
    <property type="protein sequence ID" value="MDI4644405.1"/>
    <property type="molecule type" value="Genomic_DNA"/>
</dbReference>
<feature type="domain" description="NAD-dependent epimerase/dehydratase" evidence="2">
    <location>
        <begin position="11"/>
        <end position="239"/>
    </location>
</feature>
<evidence type="ECO:0000313" key="3">
    <source>
        <dbReference type="EMBL" id="MDI4644405.1"/>
    </source>
</evidence>
<proteinExistence type="inferred from homology"/>
<accession>A0ABT6TCK2</accession>
<dbReference type="InterPro" id="IPR036291">
    <property type="entry name" value="NAD(P)-bd_dom_sf"/>
</dbReference>
<organism evidence="3 4">
    <name type="scientific">Cohnella hashimotonis</name>
    <dbReference type="NCBI Taxonomy" id="2826895"/>
    <lineage>
        <taxon>Bacteria</taxon>
        <taxon>Bacillati</taxon>
        <taxon>Bacillota</taxon>
        <taxon>Bacilli</taxon>
        <taxon>Bacillales</taxon>
        <taxon>Paenibacillaceae</taxon>
        <taxon>Cohnella</taxon>
    </lineage>
</organism>
<dbReference type="Gene3D" id="3.40.50.720">
    <property type="entry name" value="NAD(P)-binding Rossmann-like Domain"/>
    <property type="match status" value="1"/>
</dbReference>
<dbReference type="RefSeq" id="WP_282907409.1">
    <property type="nucleotide sequence ID" value="NZ_JAGRPV010000001.1"/>
</dbReference>
<reference evidence="3" key="1">
    <citation type="submission" date="2023-04" db="EMBL/GenBank/DDBJ databases">
        <title>Comparative genomic analysis of Cohnella hashimotonis sp. nov., isolated from the International Space Station.</title>
        <authorList>
            <person name="Venkateswaran K."/>
            <person name="Simpson A."/>
        </authorList>
    </citation>
    <scope>NUCLEOTIDE SEQUENCE</scope>
    <source>
        <strain evidence="3">F6_2S_P_1</strain>
    </source>
</reference>
<dbReference type="PANTHER" id="PTHR43000">
    <property type="entry name" value="DTDP-D-GLUCOSE 4,6-DEHYDRATASE-RELATED"/>
    <property type="match status" value="1"/>
</dbReference>
<protein>
    <submittedName>
        <fullName evidence="3">NAD(P)-dependent oxidoreductase</fullName>
    </submittedName>
</protein>
<dbReference type="InterPro" id="IPR001509">
    <property type="entry name" value="Epimerase_deHydtase"/>
</dbReference>
<dbReference type="SUPFAM" id="SSF51735">
    <property type="entry name" value="NAD(P)-binding Rossmann-fold domains"/>
    <property type="match status" value="1"/>
</dbReference>
<evidence type="ECO:0000256" key="1">
    <source>
        <dbReference type="ARBA" id="ARBA00007637"/>
    </source>
</evidence>